<dbReference type="PANTHER" id="PTHR18895:SF74">
    <property type="entry name" value="MTRF1L RELEASE FACTOR GLUTAMINE METHYLTRANSFERASE"/>
    <property type="match status" value="1"/>
</dbReference>
<reference evidence="8" key="1">
    <citation type="journal article" date="2021" name="PeerJ">
        <title>Extensive microbial diversity within the chicken gut microbiome revealed by metagenomics and culture.</title>
        <authorList>
            <person name="Gilroy R."/>
            <person name="Ravi A."/>
            <person name="Getino M."/>
            <person name="Pursley I."/>
            <person name="Horton D.L."/>
            <person name="Alikhan N.F."/>
            <person name="Baker D."/>
            <person name="Gharbi K."/>
            <person name="Hall N."/>
            <person name="Watson M."/>
            <person name="Adriaenssens E.M."/>
            <person name="Foster-Nyarko E."/>
            <person name="Jarju S."/>
            <person name="Secka A."/>
            <person name="Antonio M."/>
            <person name="Oren A."/>
            <person name="Chaudhuri R.R."/>
            <person name="La Ragione R."/>
            <person name="Hildebrand F."/>
            <person name="Pallen M.J."/>
        </authorList>
    </citation>
    <scope>NUCLEOTIDE SEQUENCE</scope>
    <source>
        <strain evidence="8">23274</strain>
    </source>
</reference>
<dbReference type="Pfam" id="PF17827">
    <property type="entry name" value="PrmC_N"/>
    <property type="match status" value="1"/>
</dbReference>
<name>A0A9D2AB84_9BACT</name>
<dbReference type="InterPro" id="IPR029063">
    <property type="entry name" value="SAM-dependent_MTases_sf"/>
</dbReference>
<dbReference type="InterPro" id="IPR050320">
    <property type="entry name" value="N5-glutamine_MTase"/>
</dbReference>
<dbReference type="PROSITE" id="PS00092">
    <property type="entry name" value="N6_MTASE"/>
    <property type="match status" value="1"/>
</dbReference>
<accession>A0A9D2AB84</accession>
<dbReference type="Proteomes" id="UP000824202">
    <property type="component" value="Unassembled WGS sequence"/>
</dbReference>
<dbReference type="InterPro" id="IPR007848">
    <property type="entry name" value="Small_mtfrase_dom"/>
</dbReference>
<evidence type="ECO:0000256" key="1">
    <source>
        <dbReference type="ARBA" id="ARBA00012771"/>
    </source>
</evidence>
<dbReference type="Gene3D" id="1.10.8.10">
    <property type="entry name" value="DNA helicase RuvA subunit, C-terminal domain"/>
    <property type="match status" value="1"/>
</dbReference>
<sequence>MNTIFQLSRYARQALQDFYSEHEIQCICRTIYMDVFHLTNIDIHLRKNEHLDESFINKFYAIIKRLQSGEPLQYIIGGTEFCGLWFKTNPSVLIPRPETAELVCWASRELHPGMRVLDIGTGSGCIAVSLAKACPQAKVEGIDISAEAVATAQGNALAHGVDIAFSLRDIRKHKDYPWESYHLIISNPPYVRESEQTGMERNVLEHEPRQALFVPDNDPLVFYRTIGAFGQEHLQPGGLLFFEINEALGKETVSLLEGQGYRQVELRQDIHGKDRMVKAGKP</sequence>
<dbReference type="PANTHER" id="PTHR18895">
    <property type="entry name" value="HEMK METHYLTRANSFERASE"/>
    <property type="match status" value="1"/>
</dbReference>
<evidence type="ECO:0000259" key="6">
    <source>
        <dbReference type="Pfam" id="PF05175"/>
    </source>
</evidence>
<reference evidence="8" key="2">
    <citation type="submission" date="2021-04" db="EMBL/GenBank/DDBJ databases">
        <authorList>
            <person name="Gilroy R."/>
        </authorList>
    </citation>
    <scope>NUCLEOTIDE SEQUENCE</scope>
    <source>
        <strain evidence="8">23274</strain>
    </source>
</reference>
<protein>
    <recommendedName>
        <fullName evidence="1">peptide chain release factor N(5)-glutamine methyltransferase</fullName>
        <ecNumber evidence="1">2.1.1.297</ecNumber>
    </recommendedName>
</protein>
<dbReference type="GO" id="GO:0003676">
    <property type="term" value="F:nucleic acid binding"/>
    <property type="evidence" value="ECO:0007669"/>
    <property type="project" value="InterPro"/>
</dbReference>
<dbReference type="CDD" id="cd02440">
    <property type="entry name" value="AdoMet_MTases"/>
    <property type="match status" value="1"/>
</dbReference>
<comment type="caution">
    <text evidence="8">The sequence shown here is derived from an EMBL/GenBank/DDBJ whole genome shotgun (WGS) entry which is preliminary data.</text>
</comment>
<dbReference type="Gene3D" id="3.40.50.150">
    <property type="entry name" value="Vaccinia Virus protein VP39"/>
    <property type="match status" value="1"/>
</dbReference>
<keyword evidence="2 8" id="KW-0489">Methyltransferase</keyword>
<feature type="domain" description="Methyltransferase small" evidence="6">
    <location>
        <begin position="113"/>
        <end position="196"/>
    </location>
</feature>
<dbReference type="InterPro" id="IPR040758">
    <property type="entry name" value="PrmC_N"/>
</dbReference>
<evidence type="ECO:0000256" key="3">
    <source>
        <dbReference type="ARBA" id="ARBA00022679"/>
    </source>
</evidence>
<evidence type="ECO:0000256" key="4">
    <source>
        <dbReference type="ARBA" id="ARBA00022691"/>
    </source>
</evidence>
<keyword evidence="4" id="KW-0949">S-adenosyl-L-methionine</keyword>
<keyword evidence="3 8" id="KW-0808">Transferase</keyword>
<organism evidence="8 9">
    <name type="scientific">Candidatus Odoribacter faecigallinarum</name>
    <dbReference type="NCBI Taxonomy" id="2838706"/>
    <lineage>
        <taxon>Bacteria</taxon>
        <taxon>Pseudomonadati</taxon>
        <taxon>Bacteroidota</taxon>
        <taxon>Bacteroidia</taxon>
        <taxon>Bacteroidales</taxon>
        <taxon>Odoribacteraceae</taxon>
        <taxon>Odoribacter</taxon>
    </lineage>
</organism>
<evidence type="ECO:0000259" key="7">
    <source>
        <dbReference type="Pfam" id="PF17827"/>
    </source>
</evidence>
<dbReference type="Pfam" id="PF05175">
    <property type="entry name" value="MTS"/>
    <property type="match status" value="1"/>
</dbReference>
<dbReference type="NCBIfam" id="TIGR03534">
    <property type="entry name" value="RF_mod_PrmC"/>
    <property type="match status" value="1"/>
</dbReference>
<proteinExistence type="predicted"/>
<dbReference type="GO" id="GO:0032259">
    <property type="term" value="P:methylation"/>
    <property type="evidence" value="ECO:0007669"/>
    <property type="project" value="UniProtKB-KW"/>
</dbReference>
<evidence type="ECO:0000313" key="9">
    <source>
        <dbReference type="Proteomes" id="UP000824202"/>
    </source>
</evidence>
<feature type="domain" description="Release factor glutamine methyltransferase N-terminal" evidence="7">
    <location>
        <begin position="6"/>
        <end position="77"/>
    </location>
</feature>
<evidence type="ECO:0000256" key="2">
    <source>
        <dbReference type="ARBA" id="ARBA00022603"/>
    </source>
</evidence>
<dbReference type="SUPFAM" id="SSF53335">
    <property type="entry name" value="S-adenosyl-L-methionine-dependent methyltransferases"/>
    <property type="match status" value="1"/>
</dbReference>
<gene>
    <name evidence="8" type="primary">prmC</name>
    <name evidence="8" type="ORF">H9863_04835</name>
</gene>
<dbReference type="NCBIfam" id="TIGR00536">
    <property type="entry name" value="hemK_fam"/>
    <property type="match status" value="1"/>
</dbReference>
<dbReference type="InterPro" id="IPR019874">
    <property type="entry name" value="RF_methyltr_PrmC"/>
</dbReference>
<dbReference type="GO" id="GO:0102559">
    <property type="term" value="F:peptide chain release factor N(5)-glutamine methyltransferase activity"/>
    <property type="evidence" value="ECO:0007669"/>
    <property type="project" value="UniProtKB-EC"/>
</dbReference>
<dbReference type="EC" id="2.1.1.297" evidence="1"/>
<dbReference type="EMBL" id="DXFT01000094">
    <property type="protein sequence ID" value="HIX03428.1"/>
    <property type="molecule type" value="Genomic_DNA"/>
</dbReference>
<evidence type="ECO:0000313" key="8">
    <source>
        <dbReference type="EMBL" id="HIX03428.1"/>
    </source>
</evidence>
<dbReference type="InterPro" id="IPR002052">
    <property type="entry name" value="DNA_methylase_N6_adenine_CS"/>
</dbReference>
<dbReference type="InterPro" id="IPR004556">
    <property type="entry name" value="HemK-like"/>
</dbReference>
<dbReference type="AlphaFoldDB" id="A0A9D2AB84"/>
<comment type="catalytic activity">
    <reaction evidence="5">
        <text>L-glutaminyl-[peptide chain release factor] + S-adenosyl-L-methionine = N(5)-methyl-L-glutaminyl-[peptide chain release factor] + S-adenosyl-L-homocysteine + H(+)</text>
        <dbReference type="Rhea" id="RHEA:42896"/>
        <dbReference type="Rhea" id="RHEA-COMP:10271"/>
        <dbReference type="Rhea" id="RHEA-COMP:10272"/>
        <dbReference type="ChEBI" id="CHEBI:15378"/>
        <dbReference type="ChEBI" id="CHEBI:30011"/>
        <dbReference type="ChEBI" id="CHEBI:57856"/>
        <dbReference type="ChEBI" id="CHEBI:59789"/>
        <dbReference type="ChEBI" id="CHEBI:61891"/>
        <dbReference type="EC" id="2.1.1.297"/>
    </reaction>
</comment>
<evidence type="ECO:0000256" key="5">
    <source>
        <dbReference type="ARBA" id="ARBA00048391"/>
    </source>
</evidence>